<gene>
    <name evidence="3" type="primary">LOC106806258</name>
</gene>
<evidence type="ECO:0000259" key="1">
    <source>
        <dbReference type="PROSITE" id="PS00028"/>
    </source>
</evidence>
<protein>
    <submittedName>
        <fullName evidence="3">Uncharacterized protein LOC106806258</fullName>
    </submittedName>
</protein>
<reference evidence="3" key="1">
    <citation type="submission" date="2025-08" db="UniProtKB">
        <authorList>
            <consortium name="RefSeq"/>
        </authorList>
    </citation>
    <scope>IDENTIFICATION</scope>
</reference>
<name>A0ABM1DUK0_PRICU</name>
<dbReference type="GeneID" id="106806258"/>
<dbReference type="Proteomes" id="UP000695022">
    <property type="component" value="Unplaced"/>
</dbReference>
<organism evidence="2 3">
    <name type="scientific">Priapulus caudatus</name>
    <name type="common">Priapulid worm</name>
    <dbReference type="NCBI Taxonomy" id="37621"/>
    <lineage>
        <taxon>Eukaryota</taxon>
        <taxon>Metazoa</taxon>
        <taxon>Ecdysozoa</taxon>
        <taxon>Scalidophora</taxon>
        <taxon>Priapulida</taxon>
        <taxon>Priapulimorpha</taxon>
        <taxon>Priapulimorphida</taxon>
        <taxon>Priapulidae</taxon>
        <taxon>Priapulus</taxon>
    </lineage>
</organism>
<evidence type="ECO:0000313" key="2">
    <source>
        <dbReference type="Proteomes" id="UP000695022"/>
    </source>
</evidence>
<keyword evidence="2" id="KW-1185">Reference proteome</keyword>
<sequence>MMMALDPIGGSSVYYRCTACWECFFTVNDFSVHAQTAHCKLLICEGHNSAPDEQNQHPCERSVDYSVLVQPKLEPVSDVVDEYIELQYDSDMAGGTAVDHGESLDIVEGRSINDENVMNWLQMVSGEGTSFQAPPSLPPHKEEETEHVEASDMNPSSDAAMANIVIPAPQPLSLKRRRKRKVLFTQCKGISRSNRANSAMILAQKAAARKAAREAQKEAARKTAGEAQKEATEEIVKQTWFGRQVIYPASDLDTSTCNAPDGNGQLKSGYREHPNGRKPGTYGCSLCISDKVYDGIETLYHHRFEVHGCNIPQNVLTKYDKKLPKSNGIVCNLCMTTSKSKRRFLLHKTSKMHLAAIAEIKMQMQHA</sequence>
<dbReference type="PROSITE" id="PS00028">
    <property type="entry name" value="ZINC_FINGER_C2H2_1"/>
    <property type="match status" value="1"/>
</dbReference>
<dbReference type="SMART" id="SM00355">
    <property type="entry name" value="ZnF_C2H2"/>
    <property type="match status" value="3"/>
</dbReference>
<dbReference type="InterPro" id="IPR013087">
    <property type="entry name" value="Znf_C2H2_type"/>
</dbReference>
<dbReference type="RefSeq" id="XP_014663621.1">
    <property type="nucleotide sequence ID" value="XM_014808135.1"/>
</dbReference>
<proteinExistence type="predicted"/>
<accession>A0ABM1DUK0</accession>
<evidence type="ECO:0000313" key="3">
    <source>
        <dbReference type="RefSeq" id="XP_014663621.1"/>
    </source>
</evidence>
<feature type="domain" description="C2H2-type" evidence="1">
    <location>
        <begin position="17"/>
        <end position="38"/>
    </location>
</feature>